<organism evidence="1 2">
    <name type="scientific">Xyrichtys novacula</name>
    <name type="common">Pearly razorfish</name>
    <name type="synonym">Hemipteronotus novacula</name>
    <dbReference type="NCBI Taxonomy" id="13765"/>
    <lineage>
        <taxon>Eukaryota</taxon>
        <taxon>Metazoa</taxon>
        <taxon>Chordata</taxon>
        <taxon>Craniata</taxon>
        <taxon>Vertebrata</taxon>
        <taxon>Euteleostomi</taxon>
        <taxon>Actinopterygii</taxon>
        <taxon>Neopterygii</taxon>
        <taxon>Teleostei</taxon>
        <taxon>Neoteleostei</taxon>
        <taxon>Acanthomorphata</taxon>
        <taxon>Eupercaria</taxon>
        <taxon>Labriformes</taxon>
        <taxon>Labridae</taxon>
        <taxon>Xyrichtys</taxon>
    </lineage>
</organism>
<name>A0AAV1GPB2_XYRNO</name>
<protein>
    <submittedName>
        <fullName evidence="1">Unnamed protein product</fullName>
    </submittedName>
</protein>
<evidence type="ECO:0000313" key="1">
    <source>
        <dbReference type="EMBL" id="CAJ1074656.1"/>
    </source>
</evidence>
<proteinExistence type="predicted"/>
<gene>
    <name evidence="1" type="ORF">XNOV1_A009230</name>
</gene>
<keyword evidence="2" id="KW-1185">Reference proteome</keyword>
<dbReference type="Proteomes" id="UP001178508">
    <property type="component" value="Chromosome 15"/>
</dbReference>
<reference evidence="1" key="1">
    <citation type="submission" date="2023-08" db="EMBL/GenBank/DDBJ databases">
        <authorList>
            <person name="Alioto T."/>
            <person name="Alioto T."/>
            <person name="Gomez Garrido J."/>
        </authorList>
    </citation>
    <scope>NUCLEOTIDE SEQUENCE</scope>
</reference>
<evidence type="ECO:0000313" key="2">
    <source>
        <dbReference type="Proteomes" id="UP001178508"/>
    </source>
</evidence>
<sequence length="114" mass="12496">MPPGPASHQRCQIKSVTMRWKLLNNPEPSVSGTKTRPQHSLAQNATIHHEGGKLELRPSLSWTQKRDLAAPGQNQLTALTQKVRGGSSCQTLPAELLCQKTGLLNNRALCRLPN</sequence>
<accession>A0AAV1GPB2</accession>
<dbReference type="AlphaFoldDB" id="A0AAV1GPB2"/>
<dbReference type="EMBL" id="OY660878">
    <property type="protein sequence ID" value="CAJ1074656.1"/>
    <property type="molecule type" value="Genomic_DNA"/>
</dbReference>